<gene>
    <name evidence="1" type="ORF">K8N75_09150</name>
</gene>
<dbReference type="AlphaFoldDB" id="A0A8T5UZG7"/>
<evidence type="ECO:0000313" key="2">
    <source>
        <dbReference type="Proteomes" id="UP000825933"/>
    </source>
</evidence>
<dbReference type="EMBL" id="JAIOUQ010000009">
    <property type="protein sequence ID" value="MBZ2166203.1"/>
    <property type="molecule type" value="Genomic_DNA"/>
</dbReference>
<comment type="caution">
    <text evidence="1">The sequence shown here is derived from an EMBL/GenBank/DDBJ whole genome shotgun (WGS) entry which is preliminary data.</text>
</comment>
<sequence length="113" mass="13143">MAAKKNDTITIDKEFKARMKIFKEALKSEEKKIELHDSIYGSEVLIRFEVFLPSRDPLKFADGLFLYMNDSGEIVDAEYYIKIEDNITVSKLKPNDLKVVKELFNDSFSLEIE</sequence>
<proteinExistence type="predicted"/>
<name>A0A8T5UZG7_9EURY</name>
<organism evidence="1 2">
    <name type="scientific">Methanobacterium spitsbergense</name>
    <dbReference type="NCBI Taxonomy" id="2874285"/>
    <lineage>
        <taxon>Archaea</taxon>
        <taxon>Methanobacteriati</taxon>
        <taxon>Methanobacteriota</taxon>
        <taxon>Methanomada group</taxon>
        <taxon>Methanobacteria</taxon>
        <taxon>Methanobacteriales</taxon>
        <taxon>Methanobacteriaceae</taxon>
        <taxon>Methanobacterium</taxon>
    </lineage>
</organism>
<reference evidence="2" key="1">
    <citation type="journal article" date="2022" name="Microbiol. Resour. Announc.">
        <title>Draft Genome Sequence of a Methanogenic Archaeon from West Spitsbergen Permafrost.</title>
        <authorList>
            <person name="Trubitsyn V."/>
            <person name="Rivkina E."/>
            <person name="Shcherbakova V."/>
        </authorList>
    </citation>
    <scope>NUCLEOTIDE SEQUENCE [LARGE SCALE GENOMIC DNA]</scope>
    <source>
        <strain evidence="2">VT</strain>
    </source>
</reference>
<dbReference type="Proteomes" id="UP000825933">
    <property type="component" value="Unassembled WGS sequence"/>
</dbReference>
<accession>A0A8T5UZG7</accession>
<protein>
    <submittedName>
        <fullName evidence="1">Uncharacterized protein</fullName>
    </submittedName>
</protein>
<keyword evidence="2" id="KW-1185">Reference proteome</keyword>
<evidence type="ECO:0000313" key="1">
    <source>
        <dbReference type="EMBL" id="MBZ2166203.1"/>
    </source>
</evidence>
<dbReference type="RefSeq" id="WP_223791764.1">
    <property type="nucleotide sequence ID" value="NZ_JAIOUQ010000009.1"/>
</dbReference>